<evidence type="ECO:0000256" key="5">
    <source>
        <dbReference type="ARBA" id="ARBA00023136"/>
    </source>
</evidence>
<dbReference type="Gene3D" id="1.20.1070.10">
    <property type="entry name" value="Rhodopsin 7-helix transmembrane proteins"/>
    <property type="match status" value="1"/>
</dbReference>
<dbReference type="InterPro" id="IPR047160">
    <property type="entry name" value="GP183-like"/>
</dbReference>
<dbReference type="RefSeq" id="XP_026062534.1">
    <property type="nucleotide sequence ID" value="XM_026206749.1"/>
</dbReference>
<keyword evidence="5 8" id="KW-0472">Membrane</keyword>
<gene>
    <name evidence="11" type="primary">LOC113045957</name>
</gene>
<feature type="transmembrane region" description="Helical" evidence="8">
    <location>
        <begin position="49"/>
        <end position="69"/>
    </location>
</feature>
<feature type="domain" description="G-protein coupled receptors family 1 profile" evidence="9">
    <location>
        <begin position="28"/>
        <end position="241"/>
    </location>
</feature>
<dbReference type="GeneID" id="113045957"/>
<keyword evidence="10" id="KW-1185">Reference proteome</keyword>
<feature type="transmembrane region" description="Helical" evidence="8">
    <location>
        <begin position="282"/>
        <end position="299"/>
    </location>
</feature>
<keyword evidence="3 8" id="KW-1133">Transmembrane helix</keyword>
<dbReference type="OrthoDB" id="9947118at2759"/>
<dbReference type="InterPro" id="IPR017452">
    <property type="entry name" value="GPCR_Rhodpsn_7TM"/>
</dbReference>
<dbReference type="PRINTS" id="PR01157">
    <property type="entry name" value="P2YPURNOCPTR"/>
</dbReference>
<sequence>MANPNGLPKDFKTALLVLYIFIFIFGTLNVVLMSCMLQSQRHLSFTKVSVINLIAVHSFFLLTVPFRIYYYASNTGWPLGSDFCKFVSLMIHAHIYLAFIFYVSLLIVRYVELSNQRHKLEFHRTLHATIASATVWLIICGSVFPTISNYGNNQNNRDKHTDSTPCFHFRKALDDHRVKTLNYVLCTLVILVWSVLAFFQVYFLIKVIKAFGKATCQRQEFWAQLKNSVFLLVVFFSFVPYQGFRVYYVSVYDNTTGIPNTTEIPNTKEIRSTEEIHHINEVFLAVTAFSCFDMIVFAGRDVCKLINSRGWFNCL</sequence>
<evidence type="ECO:0000256" key="3">
    <source>
        <dbReference type="ARBA" id="ARBA00022989"/>
    </source>
</evidence>
<evidence type="ECO:0000256" key="1">
    <source>
        <dbReference type="ARBA" id="ARBA00004141"/>
    </source>
</evidence>
<keyword evidence="7" id="KW-0807">Transducer</keyword>
<evidence type="ECO:0000256" key="7">
    <source>
        <dbReference type="ARBA" id="ARBA00023224"/>
    </source>
</evidence>
<comment type="subcellular location">
    <subcellularLocation>
        <location evidence="1">Membrane</location>
        <topology evidence="1">Multi-pass membrane protein</topology>
    </subcellularLocation>
</comment>
<keyword evidence="6 11" id="KW-0675">Receptor</keyword>
<keyword evidence="2 8" id="KW-0812">Transmembrane</keyword>
<feature type="transmembrane region" description="Helical" evidence="8">
    <location>
        <begin position="181"/>
        <end position="205"/>
    </location>
</feature>
<organism evidence="10 11">
    <name type="scientific">Carassius auratus</name>
    <name type="common">Goldfish</name>
    <dbReference type="NCBI Taxonomy" id="7957"/>
    <lineage>
        <taxon>Eukaryota</taxon>
        <taxon>Metazoa</taxon>
        <taxon>Chordata</taxon>
        <taxon>Craniata</taxon>
        <taxon>Vertebrata</taxon>
        <taxon>Euteleostomi</taxon>
        <taxon>Actinopterygii</taxon>
        <taxon>Neopterygii</taxon>
        <taxon>Teleostei</taxon>
        <taxon>Ostariophysi</taxon>
        <taxon>Cypriniformes</taxon>
        <taxon>Cyprinidae</taxon>
        <taxon>Cyprininae</taxon>
        <taxon>Carassius</taxon>
    </lineage>
</organism>
<evidence type="ECO:0000256" key="4">
    <source>
        <dbReference type="ARBA" id="ARBA00023040"/>
    </source>
</evidence>
<feature type="transmembrane region" description="Helical" evidence="8">
    <location>
        <begin position="16"/>
        <end position="37"/>
    </location>
</feature>
<evidence type="ECO:0000259" key="9">
    <source>
        <dbReference type="PROSITE" id="PS50262"/>
    </source>
</evidence>
<accession>A0A6P6JRR1</accession>
<protein>
    <submittedName>
        <fullName evidence="11">Probable G-protein coupled receptor 141</fullName>
    </submittedName>
</protein>
<feature type="transmembrane region" description="Helical" evidence="8">
    <location>
        <begin position="128"/>
        <end position="147"/>
    </location>
</feature>
<dbReference type="InterPro" id="IPR000276">
    <property type="entry name" value="GPCR_Rhodpsn"/>
</dbReference>
<evidence type="ECO:0000256" key="2">
    <source>
        <dbReference type="ARBA" id="ARBA00022692"/>
    </source>
</evidence>
<keyword evidence="4" id="KW-0297">G-protein coupled receptor</keyword>
<feature type="transmembrane region" description="Helical" evidence="8">
    <location>
        <begin position="225"/>
        <end position="244"/>
    </location>
</feature>
<dbReference type="PANTHER" id="PTHR24237:SF35">
    <property type="entry name" value="G-PROTEIN COUPLED RECEPTOR 141-RELATED"/>
    <property type="match status" value="1"/>
</dbReference>
<proteinExistence type="predicted"/>
<dbReference type="GO" id="GO:0016020">
    <property type="term" value="C:membrane"/>
    <property type="evidence" value="ECO:0007669"/>
    <property type="project" value="UniProtKB-SubCell"/>
</dbReference>
<reference evidence="11" key="1">
    <citation type="submission" date="2025-08" db="UniProtKB">
        <authorList>
            <consortium name="RefSeq"/>
        </authorList>
    </citation>
    <scope>IDENTIFICATION</scope>
    <source>
        <strain evidence="11">Wakin</strain>
        <tissue evidence="11">Muscle</tissue>
    </source>
</reference>
<dbReference type="GO" id="GO:0004930">
    <property type="term" value="F:G protein-coupled receptor activity"/>
    <property type="evidence" value="ECO:0007669"/>
    <property type="project" value="UniProtKB-KW"/>
</dbReference>
<dbReference type="SUPFAM" id="SSF81321">
    <property type="entry name" value="Family A G protein-coupled receptor-like"/>
    <property type="match status" value="1"/>
</dbReference>
<dbReference type="Proteomes" id="UP000515129">
    <property type="component" value="Chromosome 27"/>
</dbReference>
<dbReference type="KEGG" id="caua:113045957"/>
<evidence type="ECO:0000313" key="10">
    <source>
        <dbReference type="Proteomes" id="UP000515129"/>
    </source>
</evidence>
<feature type="transmembrane region" description="Helical" evidence="8">
    <location>
        <begin position="89"/>
        <end position="108"/>
    </location>
</feature>
<evidence type="ECO:0000256" key="8">
    <source>
        <dbReference type="SAM" id="Phobius"/>
    </source>
</evidence>
<dbReference type="PANTHER" id="PTHR24237">
    <property type="entry name" value="G-PROTEIN COUPLED RECEPTOR"/>
    <property type="match status" value="1"/>
</dbReference>
<evidence type="ECO:0000313" key="11">
    <source>
        <dbReference type="RefSeq" id="XP_026062534.1"/>
    </source>
</evidence>
<dbReference type="PROSITE" id="PS50262">
    <property type="entry name" value="G_PROTEIN_RECEP_F1_2"/>
    <property type="match status" value="1"/>
</dbReference>
<dbReference type="Pfam" id="PF00001">
    <property type="entry name" value="7tm_1"/>
    <property type="match status" value="1"/>
</dbReference>
<dbReference type="GO" id="GO:0008142">
    <property type="term" value="F:oxysterol binding"/>
    <property type="evidence" value="ECO:0007669"/>
    <property type="project" value="InterPro"/>
</dbReference>
<name>A0A6P6JRR1_CARAU</name>
<dbReference type="AlphaFoldDB" id="A0A6P6JRR1"/>
<evidence type="ECO:0000256" key="6">
    <source>
        <dbReference type="ARBA" id="ARBA00023170"/>
    </source>
</evidence>